<dbReference type="SUPFAM" id="SSF140996">
    <property type="entry name" value="Hermes dimerisation domain"/>
    <property type="match status" value="1"/>
</dbReference>
<evidence type="ECO:0000256" key="5">
    <source>
        <dbReference type="ARBA" id="ARBA00023242"/>
    </source>
</evidence>
<dbReference type="EMBL" id="CH408030">
    <property type="protein sequence ID" value="EAQ91602.1"/>
    <property type="molecule type" value="Genomic_DNA"/>
</dbReference>
<keyword evidence="4" id="KW-0862">Zinc</keyword>
<reference evidence="9" key="1">
    <citation type="journal article" date="2015" name="Genome Announc.">
        <title>Draft genome sequence of the cellulolytic fungus Chaetomium globosum.</title>
        <authorList>
            <person name="Cuomo C.A."/>
            <person name="Untereiner W.A."/>
            <person name="Ma L.-J."/>
            <person name="Grabherr M."/>
            <person name="Birren B.W."/>
        </authorList>
    </citation>
    <scope>NUCLEOTIDE SEQUENCE [LARGE SCALE GENOMIC DNA]</scope>
    <source>
        <strain evidence="9">ATCC 6205 / CBS 148.51 / DSM 1962 / NBRC 6347 / NRRL 1970</strain>
    </source>
</reference>
<evidence type="ECO:0000256" key="2">
    <source>
        <dbReference type="ARBA" id="ARBA00022723"/>
    </source>
</evidence>
<feature type="domain" description="HAT C-terminal dimerisation" evidence="7">
    <location>
        <begin position="741"/>
        <end position="777"/>
    </location>
</feature>
<dbReference type="HOGENOM" id="CLU_009123_10_1_1"/>
<keyword evidence="5" id="KW-0539">Nucleus</keyword>
<dbReference type="eggNOG" id="KOG1121">
    <property type="taxonomic scope" value="Eukaryota"/>
</dbReference>
<protein>
    <recommendedName>
        <fullName evidence="7">HAT C-terminal dimerisation domain-containing protein</fullName>
    </recommendedName>
</protein>
<dbReference type="AlphaFoldDB" id="Q2H8B7"/>
<evidence type="ECO:0000256" key="1">
    <source>
        <dbReference type="ARBA" id="ARBA00004123"/>
    </source>
</evidence>
<dbReference type="RefSeq" id="XP_001230053.1">
    <property type="nucleotide sequence ID" value="XM_001230052.1"/>
</dbReference>
<dbReference type="GO" id="GO:0046983">
    <property type="term" value="F:protein dimerization activity"/>
    <property type="evidence" value="ECO:0007669"/>
    <property type="project" value="InterPro"/>
</dbReference>
<keyword evidence="2" id="KW-0479">Metal-binding</keyword>
<dbReference type="SUPFAM" id="SSF53098">
    <property type="entry name" value="Ribonuclease H-like"/>
    <property type="match status" value="1"/>
</dbReference>
<proteinExistence type="predicted"/>
<dbReference type="GO" id="GO:0005634">
    <property type="term" value="C:nucleus"/>
    <property type="evidence" value="ECO:0007669"/>
    <property type="project" value="UniProtKB-SubCell"/>
</dbReference>
<evidence type="ECO:0000313" key="9">
    <source>
        <dbReference type="Proteomes" id="UP000001056"/>
    </source>
</evidence>
<dbReference type="InterPro" id="IPR008906">
    <property type="entry name" value="HATC_C_dom"/>
</dbReference>
<dbReference type="STRING" id="306901.Q2H8B7"/>
<evidence type="ECO:0000313" key="8">
    <source>
        <dbReference type="EMBL" id="EAQ91602.1"/>
    </source>
</evidence>
<evidence type="ECO:0000256" key="4">
    <source>
        <dbReference type="ARBA" id="ARBA00022833"/>
    </source>
</evidence>
<dbReference type="GO" id="GO:0008270">
    <property type="term" value="F:zinc ion binding"/>
    <property type="evidence" value="ECO:0007669"/>
    <property type="project" value="UniProtKB-KW"/>
</dbReference>
<gene>
    <name evidence="8" type="ORF">CHGG_03537</name>
</gene>
<keyword evidence="9" id="KW-1185">Reference proteome</keyword>
<feature type="region of interest" description="Disordered" evidence="6">
    <location>
        <begin position="554"/>
        <end position="585"/>
    </location>
</feature>
<dbReference type="OrthoDB" id="4849884at2759"/>
<dbReference type="InterPro" id="IPR052035">
    <property type="entry name" value="ZnF_BED_domain_contain"/>
</dbReference>
<sequence>MALTLTDNTASAVPDSDDISIAPKINYDISSPPNASNAFNALGCAGRTKKSLEEQIRDAKAITDLPLNPKLYPKIQGPDKRFYQLRAHFKLKDGPSWVNAHGTLLLRLTEGDSTSTDGKFWACHKCYNIFDAAATTSPAKHLRQKHGITKDGELLPANTAGKRSSLAIDELLQARTTKKRKLPPPAKTRDLFQELLIKWVSDSDIPFSVVEHQHFRSLLSILNPIQADDLLPRSHVTTRNWLKIQYNLYFDALRAEITSTPNPIHISFDGWSSPGTAAFFAVVAHYFDAAGNFNTRLLALPRIKGTHNGENLAKGVVEVVECFGFQAKLGVFQADNAKNNDTCVTELLRHFNPHLSTQQLDLIQSLKRVRCVGHILNLVARAFLDGENKEVIRRLAEGSDERLSAEQERELLNAWRETGPVGKLTEAEGEEIGAILVDPAIRNLRLKADNDTRWHSVYHMIERALILRDPLTKFSARYNRLGDLSDEAVLSSEDWAVLTEIKALLAPFKVITKKFEGRKPNLCDVVTHIFSLHRDLKHLHRGYSAEFERSGGLDSSVFPPNNERPAGQLPAFSPPRPATAQQHPRRIRRVPARFADYEVDLPGVGLRNPVAAPRQQGLCIELGNPLHDDLEVPSFSSLQSSLQYAIDKLEKYLKMLDETPAYWAALILHPGRRMKWVRLFYEGNDQRILDIQRRFVAYFDTYYPAVEPLARPCTPEQVPGFGDSFYDAPVASGVVDEVGEYLRGSVHPVDDPVQWWLARTDEYPRLARMALEILSIPPCATKSLLSIRGD</sequence>
<dbReference type="Pfam" id="PF05699">
    <property type="entry name" value="Dimer_Tnp_hAT"/>
    <property type="match status" value="1"/>
</dbReference>
<dbReference type="VEuPathDB" id="FungiDB:CHGG_03537"/>
<dbReference type="InterPro" id="IPR012337">
    <property type="entry name" value="RNaseH-like_sf"/>
</dbReference>
<organism evidence="8 9">
    <name type="scientific">Chaetomium globosum (strain ATCC 6205 / CBS 148.51 / DSM 1962 / NBRC 6347 / NRRL 1970)</name>
    <name type="common">Soil fungus</name>
    <dbReference type="NCBI Taxonomy" id="306901"/>
    <lineage>
        <taxon>Eukaryota</taxon>
        <taxon>Fungi</taxon>
        <taxon>Dikarya</taxon>
        <taxon>Ascomycota</taxon>
        <taxon>Pezizomycotina</taxon>
        <taxon>Sordariomycetes</taxon>
        <taxon>Sordariomycetidae</taxon>
        <taxon>Sordariales</taxon>
        <taxon>Chaetomiaceae</taxon>
        <taxon>Chaetomium</taxon>
    </lineage>
</organism>
<dbReference type="PANTHER" id="PTHR46481:SF10">
    <property type="entry name" value="ZINC FINGER BED DOMAIN-CONTAINING PROTEIN 39"/>
    <property type="match status" value="1"/>
</dbReference>
<dbReference type="PANTHER" id="PTHR46481">
    <property type="entry name" value="ZINC FINGER BED DOMAIN-CONTAINING PROTEIN 4"/>
    <property type="match status" value="1"/>
</dbReference>
<comment type="subcellular location">
    <subcellularLocation>
        <location evidence="1">Nucleus</location>
    </subcellularLocation>
</comment>
<dbReference type="InParanoid" id="Q2H8B7"/>
<keyword evidence="3" id="KW-0863">Zinc-finger</keyword>
<dbReference type="GeneID" id="4388513"/>
<evidence type="ECO:0000259" key="7">
    <source>
        <dbReference type="Pfam" id="PF05699"/>
    </source>
</evidence>
<dbReference type="OMA" id="RIAMNAC"/>
<accession>Q2H8B7</accession>
<evidence type="ECO:0000256" key="3">
    <source>
        <dbReference type="ARBA" id="ARBA00022771"/>
    </source>
</evidence>
<name>Q2H8B7_CHAGB</name>
<dbReference type="Proteomes" id="UP000001056">
    <property type="component" value="Unassembled WGS sequence"/>
</dbReference>
<evidence type="ECO:0000256" key="6">
    <source>
        <dbReference type="SAM" id="MobiDB-lite"/>
    </source>
</evidence>